<dbReference type="AlphaFoldDB" id="A0A2S8STS8"/>
<evidence type="ECO:0000259" key="1">
    <source>
        <dbReference type="Pfam" id="PF02589"/>
    </source>
</evidence>
<proteinExistence type="predicted"/>
<dbReference type="RefSeq" id="WP_105483341.1">
    <property type="nucleotide sequence ID" value="NZ_NIGF01000006.1"/>
</dbReference>
<dbReference type="EMBL" id="NIGF01000006">
    <property type="protein sequence ID" value="PQV64200.1"/>
    <property type="molecule type" value="Genomic_DNA"/>
</dbReference>
<dbReference type="Pfam" id="PF02589">
    <property type="entry name" value="LUD_dom"/>
    <property type="match status" value="1"/>
</dbReference>
<organism evidence="2 3">
    <name type="scientific">Abditibacterium utsteinense</name>
    <dbReference type="NCBI Taxonomy" id="1960156"/>
    <lineage>
        <taxon>Bacteria</taxon>
        <taxon>Pseudomonadati</taxon>
        <taxon>Abditibacteriota</taxon>
        <taxon>Abditibacteriia</taxon>
        <taxon>Abditibacteriales</taxon>
        <taxon>Abditibacteriaceae</taxon>
        <taxon>Abditibacterium</taxon>
    </lineage>
</organism>
<comment type="caution">
    <text evidence="2">The sequence shown here is derived from an EMBL/GenBank/DDBJ whole genome shotgun (WGS) entry which is preliminary data.</text>
</comment>
<sequence length="244" mass="26999">MPTTHSSRETILSQIRRALAVPAPKPGHHAGEPLPQKEEPFQNTFTILGQEAATKEKRTWLPPVGETWNEWADLFAANSLDLRTEWILCQDESELEARLEKLKTENGWKKIALHRGDLTERAAQILELETLFVDDGYDPHELEKCDAGITLCDALIAQTGSVLVTNSSSGGRVLAILPPHHVVIARREQMLPDLPAAFDLLQAKYGDDYPSLMGFITGPSRTGDIERILVLGAHGPKKLTILCV</sequence>
<evidence type="ECO:0000313" key="2">
    <source>
        <dbReference type="EMBL" id="PQV64200.1"/>
    </source>
</evidence>
<reference evidence="2 3" key="1">
    <citation type="journal article" date="2018" name="Syst. Appl. Microbiol.">
        <title>Abditibacterium utsteinense sp. nov., the first cultivated member of candidate phylum FBP, isolated from ice-free Antarctic soil samples.</title>
        <authorList>
            <person name="Tahon G."/>
            <person name="Tytgat B."/>
            <person name="Lebbe L."/>
            <person name="Carlier A."/>
            <person name="Willems A."/>
        </authorList>
    </citation>
    <scope>NUCLEOTIDE SEQUENCE [LARGE SCALE GENOMIC DNA]</scope>
    <source>
        <strain evidence="2 3">LMG 29911</strain>
    </source>
</reference>
<dbReference type="InterPro" id="IPR024185">
    <property type="entry name" value="FTHF_cligase-like_sf"/>
</dbReference>
<dbReference type="Proteomes" id="UP000237684">
    <property type="component" value="Unassembled WGS sequence"/>
</dbReference>
<dbReference type="Gene3D" id="3.40.50.10420">
    <property type="entry name" value="NagB/RpiA/CoA transferase-like"/>
    <property type="match status" value="1"/>
</dbReference>
<accession>A0A2S8STS8</accession>
<protein>
    <submittedName>
        <fullName evidence="2">L-lactate dehydrogenase complex protein LldG</fullName>
    </submittedName>
</protein>
<dbReference type="InParanoid" id="A0A2S8STS8"/>
<evidence type="ECO:0000313" key="3">
    <source>
        <dbReference type="Proteomes" id="UP000237684"/>
    </source>
</evidence>
<gene>
    <name evidence="2" type="ORF">B1R32_10644</name>
</gene>
<dbReference type="PANTHER" id="PTHR43682">
    <property type="entry name" value="LACTATE UTILIZATION PROTEIN C"/>
    <property type="match status" value="1"/>
</dbReference>
<name>A0A2S8STS8_9BACT</name>
<dbReference type="InterPro" id="IPR037171">
    <property type="entry name" value="NagB/RpiA_transferase-like"/>
</dbReference>
<dbReference type="InterPro" id="IPR003741">
    <property type="entry name" value="LUD_dom"/>
</dbReference>
<dbReference type="SUPFAM" id="SSF100950">
    <property type="entry name" value="NagB/RpiA/CoA transferase-like"/>
    <property type="match status" value="1"/>
</dbReference>
<dbReference type="PANTHER" id="PTHR43682:SF1">
    <property type="entry name" value="LACTATE UTILIZATION PROTEIN C"/>
    <property type="match status" value="1"/>
</dbReference>
<feature type="domain" description="LUD" evidence="1">
    <location>
        <begin position="141"/>
        <end position="243"/>
    </location>
</feature>
<keyword evidence="3" id="KW-1185">Reference proteome</keyword>
<dbReference type="OrthoDB" id="9794157at2"/>